<accession>A0A7W7H1L4</accession>
<dbReference type="Gene3D" id="1.25.10.10">
    <property type="entry name" value="Leucine-rich Repeat Variant"/>
    <property type="match status" value="1"/>
</dbReference>
<evidence type="ECO:0008006" key="3">
    <source>
        <dbReference type="Google" id="ProtNLM"/>
    </source>
</evidence>
<protein>
    <recommendedName>
        <fullName evidence="3">HEAT repeat protein</fullName>
    </recommendedName>
</protein>
<comment type="caution">
    <text evidence="1">The sequence shown here is derived from an EMBL/GenBank/DDBJ whole genome shotgun (WGS) entry which is preliminary data.</text>
</comment>
<keyword evidence="2" id="KW-1185">Reference proteome</keyword>
<proteinExistence type="predicted"/>
<reference evidence="1 2" key="1">
    <citation type="submission" date="2020-08" db="EMBL/GenBank/DDBJ databases">
        <title>Sequencing the genomes of 1000 actinobacteria strains.</title>
        <authorList>
            <person name="Klenk H.-P."/>
        </authorList>
    </citation>
    <scope>NUCLEOTIDE SEQUENCE [LARGE SCALE GENOMIC DNA]</scope>
    <source>
        <strain evidence="1 2">DSM 45809</strain>
    </source>
</reference>
<sequence length="387" mass="42135">MEDRSARPAALAVDGNGALLRAATAAGHGTRVRELLANGWSDSARNDTELMLWAADYGAYQVILGRLDQHTTKPMLRIARAWVGLDPVAELKRRLGDPAAEVERQMVSVDFHGNAECVRVTSADRRWRQVQTAHLAIVTYIEELLGIGAPLDELLARALRDGDPDSVNWTQAWHAATNRHDTVATTRWAMGVLLDPDTRTRWFAAEVLHALAVGPAPCRDEVLALLRTRLAAESNADVLTRLITAFAEYHDLGLLPEIVAHAEHPHPVVRRQVAEELCSALMTSASVREGADLLAALAGDRDGRVRASAIRVLCTHAFDHPVTAQVITASRDDPDPQVRPEVLSALARGGDAAACAELARLADEAEPGSQLAMRAYDAEHWALRARH</sequence>
<evidence type="ECO:0000313" key="2">
    <source>
        <dbReference type="Proteomes" id="UP000546162"/>
    </source>
</evidence>
<dbReference type="InterPro" id="IPR011989">
    <property type="entry name" value="ARM-like"/>
</dbReference>
<name>A0A7W7H1L4_9ACTN</name>
<dbReference type="InterPro" id="IPR016024">
    <property type="entry name" value="ARM-type_fold"/>
</dbReference>
<dbReference type="AlphaFoldDB" id="A0A7W7H1L4"/>
<dbReference type="SUPFAM" id="SSF48371">
    <property type="entry name" value="ARM repeat"/>
    <property type="match status" value="1"/>
</dbReference>
<dbReference type="RefSeq" id="WP_185042708.1">
    <property type="nucleotide sequence ID" value="NZ_BAABFG010000005.1"/>
</dbReference>
<dbReference type="Pfam" id="PF13646">
    <property type="entry name" value="HEAT_2"/>
    <property type="match status" value="1"/>
</dbReference>
<dbReference type="EMBL" id="JACHNB010000001">
    <property type="protein sequence ID" value="MBB4742326.1"/>
    <property type="molecule type" value="Genomic_DNA"/>
</dbReference>
<organism evidence="1 2">
    <name type="scientific">Actinoplanes octamycinicus</name>
    <dbReference type="NCBI Taxonomy" id="135948"/>
    <lineage>
        <taxon>Bacteria</taxon>
        <taxon>Bacillati</taxon>
        <taxon>Actinomycetota</taxon>
        <taxon>Actinomycetes</taxon>
        <taxon>Micromonosporales</taxon>
        <taxon>Micromonosporaceae</taxon>
        <taxon>Actinoplanes</taxon>
    </lineage>
</organism>
<evidence type="ECO:0000313" key="1">
    <source>
        <dbReference type="EMBL" id="MBB4742326.1"/>
    </source>
</evidence>
<dbReference type="Proteomes" id="UP000546162">
    <property type="component" value="Unassembled WGS sequence"/>
</dbReference>
<gene>
    <name evidence="1" type="ORF">BJY16_005785</name>
</gene>